<name>A0A7S3P3L7_9STRA</name>
<dbReference type="AlphaFoldDB" id="A0A7S3P3L7"/>
<sequence>MVATAATHGIIPTSPTSARSHGRDLNYASLVEDFLQIIPTQRTSATESLERYADLLGSNSLAASPRPSVKQRRQVFQNTSSGVLFEAKKSENGNCSSSSRSTEVGTRMIPRV</sequence>
<reference evidence="2" key="1">
    <citation type="submission" date="2021-01" db="EMBL/GenBank/DDBJ databases">
        <authorList>
            <person name="Corre E."/>
            <person name="Pelletier E."/>
            <person name="Niang G."/>
            <person name="Scheremetjew M."/>
            <person name="Finn R."/>
            <person name="Kale V."/>
            <person name="Holt S."/>
            <person name="Cochrane G."/>
            <person name="Meng A."/>
            <person name="Brown T."/>
            <person name="Cohen L."/>
        </authorList>
    </citation>
    <scope>NUCLEOTIDE SEQUENCE</scope>
    <source>
        <strain evidence="2">CCMP127</strain>
    </source>
</reference>
<accession>A0A7S3P3L7</accession>
<protein>
    <submittedName>
        <fullName evidence="2">Uncharacterized protein</fullName>
    </submittedName>
</protein>
<feature type="region of interest" description="Disordered" evidence="1">
    <location>
        <begin position="1"/>
        <end position="21"/>
    </location>
</feature>
<organism evidence="2">
    <name type="scientific">Amphora coffeiformis</name>
    <dbReference type="NCBI Taxonomy" id="265554"/>
    <lineage>
        <taxon>Eukaryota</taxon>
        <taxon>Sar</taxon>
        <taxon>Stramenopiles</taxon>
        <taxon>Ochrophyta</taxon>
        <taxon>Bacillariophyta</taxon>
        <taxon>Bacillariophyceae</taxon>
        <taxon>Bacillariophycidae</taxon>
        <taxon>Thalassiophysales</taxon>
        <taxon>Catenulaceae</taxon>
        <taxon>Amphora</taxon>
    </lineage>
</organism>
<dbReference type="EMBL" id="HBIM01000977">
    <property type="protein sequence ID" value="CAE0402567.1"/>
    <property type="molecule type" value="Transcribed_RNA"/>
</dbReference>
<evidence type="ECO:0000256" key="1">
    <source>
        <dbReference type="SAM" id="MobiDB-lite"/>
    </source>
</evidence>
<evidence type="ECO:0000313" key="2">
    <source>
        <dbReference type="EMBL" id="CAE0402567.1"/>
    </source>
</evidence>
<gene>
    <name evidence="2" type="ORF">ACOF00016_LOCUS846</name>
</gene>
<feature type="region of interest" description="Disordered" evidence="1">
    <location>
        <begin position="87"/>
        <end position="112"/>
    </location>
</feature>
<proteinExistence type="predicted"/>